<reference evidence="1" key="3">
    <citation type="submission" date="2025-09" db="UniProtKB">
        <authorList>
            <consortium name="Ensembl"/>
        </authorList>
    </citation>
    <scope>IDENTIFICATION</scope>
</reference>
<dbReference type="Ensembl" id="ENSOART00020052385.1">
    <property type="protein sequence ID" value="ENSOARP00020063303.1"/>
    <property type="gene ID" value="ENSOARG00020003995.2"/>
</dbReference>
<reference evidence="1" key="2">
    <citation type="submission" date="2025-08" db="UniProtKB">
        <authorList>
            <consortium name="Ensembl"/>
        </authorList>
    </citation>
    <scope>IDENTIFICATION</scope>
</reference>
<organism evidence="1">
    <name type="scientific">Ovis aries</name>
    <name type="common">Sheep</name>
    <dbReference type="NCBI Taxonomy" id="9940"/>
    <lineage>
        <taxon>Eukaryota</taxon>
        <taxon>Metazoa</taxon>
        <taxon>Chordata</taxon>
        <taxon>Craniata</taxon>
        <taxon>Vertebrata</taxon>
        <taxon>Euteleostomi</taxon>
        <taxon>Mammalia</taxon>
        <taxon>Eutheria</taxon>
        <taxon>Laurasiatheria</taxon>
        <taxon>Artiodactyla</taxon>
        <taxon>Ruminantia</taxon>
        <taxon>Pecora</taxon>
        <taxon>Bovidae</taxon>
        <taxon>Caprinae</taxon>
        <taxon>Ovis</taxon>
    </lineage>
</organism>
<evidence type="ECO:0000313" key="1">
    <source>
        <dbReference type="Ensembl" id="ENSOARP00020063303.1"/>
    </source>
</evidence>
<sequence length="202" mass="22206">VSPGGRRRWIRCSACRQTAPGTDKETSATTLPRAAARAPRESSQRDGRVTAPLRFPERHPLHLSALRRPHPLPVLGSPLAPSLLYRPVLLVLSWRATSGHRFGWTRGGCPGVQGSCFRSWSYSLSAQRIALLNVAKTANLTAVMEPHLTVAPTMPILGIFFLAPPPYNYDHEMEYCADLPPPYSPTPAQRSPPPPYPGNSRK</sequence>
<reference evidence="1" key="1">
    <citation type="submission" date="2020-11" db="EMBL/GenBank/DDBJ databases">
        <authorList>
            <person name="Davenport K.M."/>
            <person name="Bickhart D.M."/>
            <person name="Smith T.P.L."/>
            <person name="Murdoch B.M."/>
            <person name="Rosen B.D."/>
        </authorList>
    </citation>
    <scope>NUCLEOTIDE SEQUENCE [LARGE SCALE GENOMIC DNA]</scope>
    <source>
        <strain evidence="1">OAR_USU_Benz2616</strain>
    </source>
</reference>
<name>A0AC11EUN7_SHEEP</name>
<protein>
    <submittedName>
        <fullName evidence="1">Uncharacterized protein</fullName>
    </submittedName>
</protein>
<proteinExistence type="predicted"/>
<accession>A0AC11EUN7</accession>
<gene>
    <name evidence="1" type="primary">CYYR1</name>
</gene>